<dbReference type="OrthoDB" id="9792162at2"/>
<dbReference type="AlphaFoldDB" id="A0A160T0P4"/>
<protein>
    <submittedName>
        <fullName evidence="4">NAD(P)H quinone oxidoreductase, PIG3 family</fullName>
    </submittedName>
</protein>
<dbReference type="NCBIfam" id="TIGR02824">
    <property type="entry name" value="quinone_pig3"/>
    <property type="match status" value="1"/>
</dbReference>
<keyword evidence="5" id="KW-1185">Reference proteome</keyword>
<evidence type="ECO:0000256" key="2">
    <source>
        <dbReference type="ARBA" id="ARBA00023002"/>
    </source>
</evidence>
<dbReference type="SUPFAM" id="SSF51735">
    <property type="entry name" value="NAD(P)-binding Rossmann-fold domains"/>
    <property type="match status" value="1"/>
</dbReference>
<evidence type="ECO:0000259" key="3">
    <source>
        <dbReference type="SMART" id="SM00829"/>
    </source>
</evidence>
<keyword evidence="1" id="KW-0521">NADP</keyword>
<dbReference type="Pfam" id="PF08240">
    <property type="entry name" value="ADH_N"/>
    <property type="match status" value="1"/>
</dbReference>
<dbReference type="Gene3D" id="3.90.180.10">
    <property type="entry name" value="Medium-chain alcohol dehydrogenases, catalytic domain"/>
    <property type="match status" value="1"/>
</dbReference>
<dbReference type="InterPro" id="IPR036291">
    <property type="entry name" value="NAD(P)-bd_dom_sf"/>
</dbReference>
<evidence type="ECO:0000313" key="4">
    <source>
        <dbReference type="EMBL" id="CUS02992.2"/>
    </source>
</evidence>
<dbReference type="KEGG" id="pbf:CFX0092_A1114"/>
<dbReference type="RefSeq" id="WP_095042544.1">
    <property type="nucleotide sequence ID" value="NZ_LN890655.1"/>
</dbReference>
<proteinExistence type="predicted"/>
<evidence type="ECO:0000256" key="1">
    <source>
        <dbReference type="ARBA" id="ARBA00022857"/>
    </source>
</evidence>
<dbReference type="GO" id="GO:0016651">
    <property type="term" value="F:oxidoreductase activity, acting on NAD(P)H"/>
    <property type="evidence" value="ECO:0007669"/>
    <property type="project" value="TreeGrafter"/>
</dbReference>
<organism evidence="4 5">
    <name type="scientific">Candidatus Promineifilum breve</name>
    <dbReference type="NCBI Taxonomy" id="1806508"/>
    <lineage>
        <taxon>Bacteria</taxon>
        <taxon>Bacillati</taxon>
        <taxon>Chloroflexota</taxon>
        <taxon>Ardenticatenia</taxon>
        <taxon>Candidatus Promineifilales</taxon>
        <taxon>Candidatus Promineifilaceae</taxon>
        <taxon>Candidatus Promineifilum</taxon>
    </lineage>
</organism>
<dbReference type="Gene3D" id="3.40.50.720">
    <property type="entry name" value="NAD(P)-binding Rossmann-like Domain"/>
    <property type="match status" value="1"/>
</dbReference>
<name>A0A160T0P4_9CHLR</name>
<dbReference type="SUPFAM" id="SSF50129">
    <property type="entry name" value="GroES-like"/>
    <property type="match status" value="1"/>
</dbReference>
<dbReference type="GO" id="GO:0070402">
    <property type="term" value="F:NADPH binding"/>
    <property type="evidence" value="ECO:0007669"/>
    <property type="project" value="TreeGrafter"/>
</dbReference>
<dbReference type="InterPro" id="IPR011032">
    <property type="entry name" value="GroES-like_sf"/>
</dbReference>
<evidence type="ECO:0000313" key="5">
    <source>
        <dbReference type="Proteomes" id="UP000215027"/>
    </source>
</evidence>
<dbReference type="PANTHER" id="PTHR48106:SF8">
    <property type="entry name" value="OS02G0805600 PROTEIN"/>
    <property type="match status" value="1"/>
</dbReference>
<dbReference type="InterPro" id="IPR013154">
    <property type="entry name" value="ADH-like_N"/>
</dbReference>
<dbReference type="SMART" id="SM00829">
    <property type="entry name" value="PKS_ER"/>
    <property type="match status" value="1"/>
</dbReference>
<dbReference type="Pfam" id="PF00107">
    <property type="entry name" value="ADH_zinc_N"/>
    <property type="match status" value="1"/>
</dbReference>
<dbReference type="Proteomes" id="UP000215027">
    <property type="component" value="Chromosome I"/>
</dbReference>
<reference evidence="4" key="1">
    <citation type="submission" date="2016-01" db="EMBL/GenBank/DDBJ databases">
        <authorList>
            <person name="Mcilroy J.S."/>
            <person name="Karst M S."/>
            <person name="Albertsen M."/>
        </authorList>
    </citation>
    <scope>NUCLEOTIDE SEQUENCE</scope>
    <source>
        <strain evidence="4">Cfx-K</strain>
    </source>
</reference>
<dbReference type="CDD" id="cd05276">
    <property type="entry name" value="p53_inducible_oxidoreductase"/>
    <property type="match status" value="1"/>
</dbReference>
<gene>
    <name evidence="4" type="ORF">CFX0092_A1114</name>
</gene>
<accession>A0A160T0P4</accession>
<keyword evidence="2" id="KW-0560">Oxidoreductase</keyword>
<dbReference type="InterPro" id="IPR014189">
    <property type="entry name" value="Quinone_OxRdtase_PIG3"/>
</dbReference>
<sequence length="325" mass="34104">MKAISVQGEKKNPTLVWEDAAGIGYGPDEVLVEVRATAVNRADLSQARGHYPPPPGASDILGLEMAGVVHAVGASVTDWRPGDRVCALLPGGGYAEQVAVPAGMLLRLPDAWSFAQGAAVPEVWYTAFINLFDEGQLRAGETALIHAGASGVGTAAIQLAVEAGARAIATVGSVDKAAFCGELGALAINYKEQDFLAEVMAATDGQGVDVILDPVGGDYLARNVAALGRFGRLVNIGLLGGTKGELNMGLLLGKRLRLVGSTLRARPVAEKIAITRRFEAEVWPKLIDGQLRPIIDRTFPIAEAQAAHEYVLANRNIGKVILEVS</sequence>
<dbReference type="EMBL" id="LN890655">
    <property type="protein sequence ID" value="CUS02992.2"/>
    <property type="molecule type" value="Genomic_DNA"/>
</dbReference>
<dbReference type="InterPro" id="IPR013149">
    <property type="entry name" value="ADH-like_C"/>
</dbReference>
<dbReference type="InterPro" id="IPR020843">
    <property type="entry name" value="ER"/>
</dbReference>
<feature type="domain" description="Enoyl reductase (ER)" evidence="3">
    <location>
        <begin position="10"/>
        <end position="322"/>
    </location>
</feature>
<dbReference type="PANTHER" id="PTHR48106">
    <property type="entry name" value="QUINONE OXIDOREDUCTASE PIG3-RELATED"/>
    <property type="match status" value="1"/>
</dbReference>